<keyword evidence="4" id="KW-1185">Reference proteome</keyword>
<reference evidence="3" key="2">
    <citation type="submission" date="2020-09" db="EMBL/GenBank/DDBJ databases">
        <authorList>
            <person name="Sun Q."/>
            <person name="Zhou Y."/>
        </authorList>
    </citation>
    <scope>NUCLEOTIDE SEQUENCE</scope>
    <source>
        <strain evidence="3">CGMCC 1.12827</strain>
    </source>
</reference>
<proteinExistence type="predicted"/>
<organism evidence="3 4">
    <name type="scientific">Gordonia jinhuaensis</name>
    <dbReference type="NCBI Taxonomy" id="1517702"/>
    <lineage>
        <taxon>Bacteria</taxon>
        <taxon>Bacillati</taxon>
        <taxon>Actinomycetota</taxon>
        <taxon>Actinomycetes</taxon>
        <taxon>Mycobacteriales</taxon>
        <taxon>Gordoniaceae</taxon>
        <taxon>Gordonia</taxon>
    </lineage>
</organism>
<dbReference type="EMBL" id="BMGC01000020">
    <property type="protein sequence ID" value="GGB37687.1"/>
    <property type="molecule type" value="Genomic_DNA"/>
</dbReference>
<feature type="transmembrane region" description="Helical" evidence="2">
    <location>
        <begin position="93"/>
        <end position="113"/>
    </location>
</feature>
<feature type="transmembrane region" description="Helical" evidence="2">
    <location>
        <begin position="59"/>
        <end position="81"/>
    </location>
</feature>
<evidence type="ECO:0000313" key="3">
    <source>
        <dbReference type="EMBL" id="GGB37687.1"/>
    </source>
</evidence>
<dbReference type="AlphaFoldDB" id="A0A916TCR7"/>
<protein>
    <submittedName>
        <fullName evidence="3">Uncharacterized protein</fullName>
    </submittedName>
</protein>
<keyword evidence="2" id="KW-0812">Transmembrane</keyword>
<name>A0A916TCR7_9ACTN</name>
<accession>A0A916TCR7</accession>
<feature type="region of interest" description="Disordered" evidence="1">
    <location>
        <begin position="124"/>
        <end position="145"/>
    </location>
</feature>
<evidence type="ECO:0000256" key="1">
    <source>
        <dbReference type="SAM" id="MobiDB-lite"/>
    </source>
</evidence>
<evidence type="ECO:0000256" key="2">
    <source>
        <dbReference type="SAM" id="Phobius"/>
    </source>
</evidence>
<keyword evidence="2" id="KW-1133">Transmembrane helix</keyword>
<evidence type="ECO:0000313" key="4">
    <source>
        <dbReference type="Proteomes" id="UP000621454"/>
    </source>
</evidence>
<comment type="caution">
    <text evidence="3">The sequence shown here is derived from an EMBL/GenBank/DDBJ whole genome shotgun (WGS) entry which is preliminary data.</text>
</comment>
<feature type="compositionally biased region" description="Polar residues" evidence="1">
    <location>
        <begin position="125"/>
        <end position="136"/>
    </location>
</feature>
<reference evidence="3" key="1">
    <citation type="journal article" date="2014" name="Int. J. Syst. Evol. Microbiol.">
        <title>Complete genome sequence of Corynebacterium casei LMG S-19264T (=DSM 44701T), isolated from a smear-ripened cheese.</title>
        <authorList>
            <consortium name="US DOE Joint Genome Institute (JGI-PGF)"/>
            <person name="Walter F."/>
            <person name="Albersmeier A."/>
            <person name="Kalinowski J."/>
            <person name="Ruckert C."/>
        </authorList>
    </citation>
    <scope>NUCLEOTIDE SEQUENCE</scope>
    <source>
        <strain evidence="3">CGMCC 1.12827</strain>
    </source>
</reference>
<gene>
    <name evidence="3" type="ORF">GCM10011489_26790</name>
</gene>
<keyword evidence="2" id="KW-0472">Membrane</keyword>
<sequence length="145" mass="15364">MRKAPCIGTEWPTAGRLVVTQFTGRRHRGTRDVGTNAAEAVISTGGATVVVMRIRHRNWLLILAGVVFVIGLVATALMFLIPAVDGGHSAPTLVYGLSMLTPIGFLLGLIFALTAGRRHPATVDAQVSTDRAASSVTDRETSADR</sequence>
<dbReference type="Proteomes" id="UP000621454">
    <property type="component" value="Unassembled WGS sequence"/>
</dbReference>